<evidence type="ECO:0000313" key="6">
    <source>
        <dbReference type="EMBL" id="RUT48510.1"/>
    </source>
</evidence>
<evidence type="ECO:0000256" key="3">
    <source>
        <dbReference type="SAM" id="Phobius"/>
    </source>
</evidence>
<dbReference type="AlphaFoldDB" id="A0A3S1DVU4"/>
<dbReference type="PANTHER" id="PTHR30469:SF15">
    <property type="entry name" value="HLYD FAMILY OF SECRETION PROTEINS"/>
    <property type="match status" value="1"/>
</dbReference>
<dbReference type="EMBL" id="RZNY01000001">
    <property type="protein sequence ID" value="RUT48510.1"/>
    <property type="molecule type" value="Genomic_DNA"/>
</dbReference>
<dbReference type="Gene3D" id="1.10.287.470">
    <property type="entry name" value="Helix hairpin bin"/>
    <property type="match status" value="1"/>
</dbReference>
<keyword evidence="2" id="KW-0175">Coiled coil</keyword>
<evidence type="ECO:0000256" key="1">
    <source>
        <dbReference type="ARBA" id="ARBA00009477"/>
    </source>
</evidence>
<comment type="caution">
    <text evidence="6">The sequence shown here is derived from an EMBL/GenBank/DDBJ whole genome shotgun (WGS) entry which is preliminary data.</text>
</comment>
<sequence length="353" mass="38393">MLKKKWVWGVIVALIIIILAVVNITSLNKATEVTSVKVTEGTIIEQIYTNGKLEAKKTTEIYSPVSGVVESVSVKLGDVVKKGQSLLTLSMDEITDQLAKEKINLELAEAERLSAKKQHFDKFKNSIIDDPSMEMEDLDLTQFDLRIKSSKLTIASLEKRLNNSSVNAAEDGVVTHISVNKGQLITEGSGIVTVSDLSSYNVKAYLNELDAGKVSMGMSAVVTGESITGTYNGQVSYLAKMAELIDPASKDATVEMTVELGESSPELRPGYNVTIEMVIPDKLRLLVPMEAIQYTGDQPFVFKVHEGRAVKTVVTTGKESEDQIEILTGVGIGEEIAVEGAELLRDGDKVKLR</sequence>
<dbReference type="GO" id="GO:1990281">
    <property type="term" value="C:efflux pump complex"/>
    <property type="evidence" value="ECO:0007669"/>
    <property type="project" value="TreeGrafter"/>
</dbReference>
<comment type="similarity">
    <text evidence="1">Belongs to the membrane fusion protein (MFP) (TC 8.A.1) family.</text>
</comment>
<protein>
    <submittedName>
        <fullName evidence="6">Efflux RND transporter periplasmic adaptor subunit</fullName>
    </submittedName>
</protein>
<dbReference type="InterPro" id="IPR006143">
    <property type="entry name" value="RND_pump_MFP"/>
</dbReference>
<dbReference type="RefSeq" id="WP_127190105.1">
    <property type="nucleotide sequence ID" value="NZ_RZNY01000001.1"/>
</dbReference>
<dbReference type="Gene3D" id="2.40.50.100">
    <property type="match status" value="1"/>
</dbReference>
<proteinExistence type="inferred from homology"/>
<reference evidence="6 7" key="1">
    <citation type="submission" date="2018-12" db="EMBL/GenBank/DDBJ databases">
        <authorList>
            <person name="Sun L."/>
            <person name="Chen Z."/>
        </authorList>
    </citation>
    <scope>NUCLEOTIDE SEQUENCE [LARGE SCALE GENOMIC DNA]</scope>
    <source>
        <strain evidence="6 7">DSM 15890</strain>
    </source>
</reference>
<evidence type="ECO:0000259" key="4">
    <source>
        <dbReference type="Pfam" id="PF25973"/>
    </source>
</evidence>
<organism evidence="6 7">
    <name type="scientific">Paenibacillus anaericanus</name>
    <dbReference type="NCBI Taxonomy" id="170367"/>
    <lineage>
        <taxon>Bacteria</taxon>
        <taxon>Bacillati</taxon>
        <taxon>Bacillota</taxon>
        <taxon>Bacilli</taxon>
        <taxon>Bacillales</taxon>
        <taxon>Paenibacillaceae</taxon>
        <taxon>Paenibacillus</taxon>
    </lineage>
</organism>
<dbReference type="NCBIfam" id="TIGR01730">
    <property type="entry name" value="RND_mfp"/>
    <property type="match status" value="1"/>
</dbReference>
<keyword evidence="3" id="KW-0472">Membrane</keyword>
<accession>A0A3S1DVU4</accession>
<dbReference type="GO" id="GO:0015562">
    <property type="term" value="F:efflux transmembrane transporter activity"/>
    <property type="evidence" value="ECO:0007669"/>
    <property type="project" value="TreeGrafter"/>
</dbReference>
<dbReference type="SUPFAM" id="SSF111369">
    <property type="entry name" value="HlyD-like secretion proteins"/>
    <property type="match status" value="1"/>
</dbReference>
<feature type="domain" description="CzcB-like barrel-sandwich hybrid" evidence="4">
    <location>
        <begin position="58"/>
        <end position="196"/>
    </location>
</feature>
<dbReference type="Pfam" id="PF25973">
    <property type="entry name" value="BSH_CzcB"/>
    <property type="match status" value="1"/>
</dbReference>
<dbReference type="Gene3D" id="2.40.420.20">
    <property type="match status" value="1"/>
</dbReference>
<evidence type="ECO:0000259" key="5">
    <source>
        <dbReference type="Pfam" id="PF25989"/>
    </source>
</evidence>
<name>A0A3S1DVU4_9BACL</name>
<dbReference type="InterPro" id="IPR058637">
    <property type="entry name" value="YknX-like_C"/>
</dbReference>
<dbReference type="OrthoDB" id="2380376at2"/>
<dbReference type="InterPro" id="IPR058647">
    <property type="entry name" value="BSH_CzcB-like"/>
</dbReference>
<evidence type="ECO:0000313" key="7">
    <source>
        <dbReference type="Proteomes" id="UP000279446"/>
    </source>
</evidence>
<keyword evidence="3" id="KW-1133">Transmembrane helix</keyword>
<dbReference type="Proteomes" id="UP000279446">
    <property type="component" value="Unassembled WGS sequence"/>
</dbReference>
<dbReference type="Pfam" id="PF25989">
    <property type="entry name" value="YknX_C"/>
    <property type="match status" value="1"/>
</dbReference>
<keyword evidence="7" id="KW-1185">Reference proteome</keyword>
<keyword evidence="3" id="KW-0812">Transmembrane</keyword>
<gene>
    <name evidence="6" type="ORF">EJP82_00750</name>
</gene>
<dbReference type="Gene3D" id="2.40.30.170">
    <property type="match status" value="1"/>
</dbReference>
<feature type="transmembrane region" description="Helical" evidence="3">
    <location>
        <begin position="6"/>
        <end position="27"/>
    </location>
</feature>
<feature type="coiled-coil region" evidence="2">
    <location>
        <begin position="91"/>
        <end position="118"/>
    </location>
</feature>
<evidence type="ECO:0000256" key="2">
    <source>
        <dbReference type="SAM" id="Coils"/>
    </source>
</evidence>
<feature type="domain" description="YknX-like C-terminal permuted SH3-like" evidence="5">
    <location>
        <begin position="286"/>
        <end position="351"/>
    </location>
</feature>
<dbReference type="PANTHER" id="PTHR30469">
    <property type="entry name" value="MULTIDRUG RESISTANCE PROTEIN MDTA"/>
    <property type="match status" value="1"/>
</dbReference>